<keyword evidence="6" id="KW-1185">Reference proteome</keyword>
<dbReference type="PANTHER" id="PTHR42693">
    <property type="entry name" value="ARYLSULFATASE FAMILY MEMBER"/>
    <property type="match status" value="1"/>
</dbReference>
<protein>
    <submittedName>
        <fullName evidence="5">Arylsulfatase</fullName>
        <ecNumber evidence="5">3.1.6.1</ecNumber>
    </submittedName>
</protein>
<dbReference type="OrthoDB" id="225685at2"/>
<dbReference type="EMBL" id="CP036525">
    <property type="protein sequence ID" value="QDT02003.1"/>
    <property type="molecule type" value="Genomic_DNA"/>
</dbReference>
<evidence type="ECO:0000259" key="4">
    <source>
        <dbReference type="Pfam" id="PF00884"/>
    </source>
</evidence>
<dbReference type="PANTHER" id="PTHR42693:SF53">
    <property type="entry name" value="ENDO-4-O-SULFATASE"/>
    <property type="match status" value="1"/>
</dbReference>
<dbReference type="InterPro" id="IPR050738">
    <property type="entry name" value="Sulfatase"/>
</dbReference>
<feature type="chain" id="PRO_5022208843" evidence="3">
    <location>
        <begin position="23"/>
        <end position="752"/>
    </location>
</feature>
<comment type="similarity">
    <text evidence="1">Belongs to the sulfatase family.</text>
</comment>
<dbReference type="AlphaFoldDB" id="A0A517N4E4"/>
<proteinExistence type="inferred from homology"/>
<dbReference type="SUPFAM" id="SSF53649">
    <property type="entry name" value="Alkaline phosphatase-like"/>
    <property type="match status" value="1"/>
</dbReference>
<dbReference type="GO" id="GO:0004065">
    <property type="term" value="F:arylsulfatase activity"/>
    <property type="evidence" value="ECO:0007669"/>
    <property type="project" value="UniProtKB-EC"/>
</dbReference>
<dbReference type="Gene3D" id="3.30.1120.10">
    <property type="match status" value="1"/>
</dbReference>
<dbReference type="InterPro" id="IPR000917">
    <property type="entry name" value="Sulfatase_N"/>
</dbReference>
<dbReference type="KEGG" id="rlc:K227x_03740"/>
<feature type="domain" description="Sulfatase N-terminal" evidence="4">
    <location>
        <begin position="28"/>
        <end position="412"/>
    </location>
</feature>
<evidence type="ECO:0000313" key="6">
    <source>
        <dbReference type="Proteomes" id="UP000318538"/>
    </source>
</evidence>
<dbReference type="Proteomes" id="UP000318538">
    <property type="component" value="Chromosome"/>
</dbReference>
<accession>A0A517N4E4</accession>
<dbReference type="Pfam" id="PF00884">
    <property type="entry name" value="Sulfatase"/>
    <property type="match status" value="1"/>
</dbReference>
<evidence type="ECO:0000256" key="2">
    <source>
        <dbReference type="ARBA" id="ARBA00022801"/>
    </source>
</evidence>
<sequence length="752" mass="80648" precursor="true">MKHCIFLLGLTLSVLVAKGAHGIDSARPNILYFYVDDMGWGSIGPNGQAARKAQGLPYVRTPNLDQLAAQGVNFTRGYGCHVCSPARSSLQTGFHQGHTFADRNDPDNARKALRADDVLVGDVLSAAGYVTGYWGKWGYGGSKDQVDPVIQNVQTLPTQHGYTHVLAELHHVRAHTFFQPTLWSAPAVPGAVGGIQLVPNSMTRYQGNVSYPNAPANQNHADYPATAYCDDSYAFAALDFVRTQGQNYNRTGQPFHGLLAVQIPHAPFGEIASLPQWDEGYANDPKFSQLSDQTRQWAAMVTRIDAHFGNLLAALDDPNNDGDTSDSIADNTLVIFQSDNGGPGGGSHVELNANGGLRGTKGMIQEGGIRVPFLMRWPAKISTNTVLKAGTDSDMVVDVTDLLPTFCELAGVPVPLGIDGVSIAPTLLSKGHQRHRDFIIHEASNGQSIIRGKYKLVRSKRSPLKLYDLDADAAETTDIAADHPDLVSEMETLLLGERVAEPKGFANTYHRWTGRDGASTDDPDNWSDYQYSNAGITYMQDPGSPQLSWVARIRNDGDSDNVAVANSDLKVLGLEIRGGADASQSLLLGPGVNLVGRNEIRLAANARLTVHDAVVSTLRWIDIQPTATLVGQGTIDGTLYNDGLVAVTGTNRPKLVVHGDYHQSAEGRLKLSLTNDGNSVLSVTGHANLDGVLAIETTAGFRPIPGGAFAVIESQAITGRFANAGDEVVAGDGRRFGIEYSQSTVTLVAQER</sequence>
<keyword evidence="2 5" id="KW-0378">Hydrolase</keyword>
<name>A0A517N4E4_9BACT</name>
<dbReference type="Gene3D" id="3.40.720.10">
    <property type="entry name" value="Alkaline Phosphatase, subunit A"/>
    <property type="match status" value="1"/>
</dbReference>
<evidence type="ECO:0000313" key="5">
    <source>
        <dbReference type="EMBL" id="QDT02003.1"/>
    </source>
</evidence>
<evidence type="ECO:0000256" key="3">
    <source>
        <dbReference type="SAM" id="SignalP"/>
    </source>
</evidence>
<reference evidence="5 6" key="1">
    <citation type="submission" date="2019-02" db="EMBL/GenBank/DDBJ databases">
        <title>Deep-cultivation of Planctomycetes and their phenomic and genomic characterization uncovers novel biology.</title>
        <authorList>
            <person name="Wiegand S."/>
            <person name="Jogler M."/>
            <person name="Boedeker C."/>
            <person name="Pinto D."/>
            <person name="Vollmers J."/>
            <person name="Rivas-Marin E."/>
            <person name="Kohn T."/>
            <person name="Peeters S.H."/>
            <person name="Heuer A."/>
            <person name="Rast P."/>
            <person name="Oberbeckmann S."/>
            <person name="Bunk B."/>
            <person name="Jeske O."/>
            <person name="Meyerdierks A."/>
            <person name="Storesund J.E."/>
            <person name="Kallscheuer N."/>
            <person name="Luecker S."/>
            <person name="Lage O.M."/>
            <person name="Pohl T."/>
            <person name="Merkel B.J."/>
            <person name="Hornburger P."/>
            <person name="Mueller R.-W."/>
            <person name="Bruemmer F."/>
            <person name="Labrenz M."/>
            <person name="Spormann A.M."/>
            <person name="Op den Camp H."/>
            <person name="Overmann J."/>
            <person name="Amann R."/>
            <person name="Jetten M.S.M."/>
            <person name="Mascher T."/>
            <person name="Medema M.H."/>
            <person name="Devos D.P."/>
            <person name="Kaster A.-K."/>
            <person name="Ovreas L."/>
            <person name="Rohde M."/>
            <person name="Galperin M.Y."/>
            <person name="Jogler C."/>
        </authorList>
    </citation>
    <scope>NUCLEOTIDE SEQUENCE [LARGE SCALE GENOMIC DNA]</scope>
    <source>
        <strain evidence="5 6">K22_7</strain>
    </source>
</reference>
<evidence type="ECO:0000256" key="1">
    <source>
        <dbReference type="ARBA" id="ARBA00008779"/>
    </source>
</evidence>
<gene>
    <name evidence="5" type="primary">atsA_8</name>
    <name evidence="5" type="ORF">K227x_03740</name>
</gene>
<organism evidence="5 6">
    <name type="scientific">Rubripirellula lacrimiformis</name>
    <dbReference type="NCBI Taxonomy" id="1930273"/>
    <lineage>
        <taxon>Bacteria</taxon>
        <taxon>Pseudomonadati</taxon>
        <taxon>Planctomycetota</taxon>
        <taxon>Planctomycetia</taxon>
        <taxon>Pirellulales</taxon>
        <taxon>Pirellulaceae</taxon>
        <taxon>Rubripirellula</taxon>
    </lineage>
</organism>
<dbReference type="EC" id="3.1.6.1" evidence="5"/>
<dbReference type="InterPro" id="IPR017850">
    <property type="entry name" value="Alkaline_phosphatase_core_sf"/>
</dbReference>
<dbReference type="RefSeq" id="WP_145167789.1">
    <property type="nucleotide sequence ID" value="NZ_CP036525.1"/>
</dbReference>
<feature type="signal peptide" evidence="3">
    <location>
        <begin position="1"/>
        <end position="22"/>
    </location>
</feature>
<keyword evidence="3" id="KW-0732">Signal</keyword>